<keyword evidence="1" id="KW-1133">Transmembrane helix</keyword>
<reference evidence="2" key="1">
    <citation type="journal article" date="2014" name="Int. J. Syst. Evol. Microbiol.">
        <title>Complete genome sequence of Corynebacterium casei LMG S-19264T (=DSM 44701T), isolated from a smear-ripened cheese.</title>
        <authorList>
            <consortium name="US DOE Joint Genome Institute (JGI-PGF)"/>
            <person name="Walter F."/>
            <person name="Albersmeier A."/>
            <person name="Kalinowski J."/>
            <person name="Ruckert C."/>
        </authorList>
    </citation>
    <scope>NUCLEOTIDE SEQUENCE</scope>
    <source>
        <strain evidence="2">JCM 19596</strain>
    </source>
</reference>
<evidence type="ECO:0000256" key="1">
    <source>
        <dbReference type="SAM" id="Phobius"/>
    </source>
</evidence>
<reference evidence="2" key="2">
    <citation type="submission" date="2020-09" db="EMBL/GenBank/DDBJ databases">
        <authorList>
            <person name="Sun Q."/>
            <person name="Ohkuma M."/>
        </authorList>
    </citation>
    <scope>NUCLEOTIDE SEQUENCE</scope>
    <source>
        <strain evidence="2">JCM 19596</strain>
    </source>
</reference>
<keyword evidence="3" id="KW-1185">Reference proteome</keyword>
<keyword evidence="1" id="KW-0812">Transmembrane</keyword>
<evidence type="ECO:0000313" key="3">
    <source>
        <dbReference type="Proteomes" id="UP000607197"/>
    </source>
</evidence>
<dbReference type="AlphaFoldDB" id="A0A830FMX6"/>
<dbReference type="RefSeq" id="WP_188980723.1">
    <property type="nucleotide sequence ID" value="NZ_BMPG01000006.1"/>
</dbReference>
<dbReference type="Proteomes" id="UP000607197">
    <property type="component" value="Unassembled WGS sequence"/>
</dbReference>
<proteinExistence type="predicted"/>
<gene>
    <name evidence="2" type="ORF">GCM10009039_32170</name>
</gene>
<name>A0A830FMX6_9EURY</name>
<evidence type="ECO:0000313" key="2">
    <source>
        <dbReference type="EMBL" id="GGL71676.1"/>
    </source>
</evidence>
<organism evidence="2 3">
    <name type="scientific">Halocalculus aciditolerans</name>
    <dbReference type="NCBI Taxonomy" id="1383812"/>
    <lineage>
        <taxon>Archaea</taxon>
        <taxon>Methanobacteriati</taxon>
        <taxon>Methanobacteriota</taxon>
        <taxon>Stenosarchaea group</taxon>
        <taxon>Halobacteria</taxon>
        <taxon>Halobacteriales</taxon>
        <taxon>Halobacteriaceae</taxon>
        <taxon>Halocalculus</taxon>
    </lineage>
</organism>
<comment type="caution">
    <text evidence="2">The sequence shown here is derived from an EMBL/GenBank/DDBJ whole genome shotgun (WGS) entry which is preliminary data.</text>
</comment>
<feature type="transmembrane region" description="Helical" evidence="1">
    <location>
        <begin position="41"/>
        <end position="58"/>
    </location>
</feature>
<protein>
    <submittedName>
        <fullName evidence="2">Uncharacterized protein</fullName>
    </submittedName>
</protein>
<dbReference type="EMBL" id="BMPG01000006">
    <property type="protein sequence ID" value="GGL71676.1"/>
    <property type="molecule type" value="Genomic_DNA"/>
</dbReference>
<keyword evidence="1" id="KW-0472">Membrane</keyword>
<feature type="transmembrane region" description="Helical" evidence="1">
    <location>
        <begin position="12"/>
        <end position="29"/>
    </location>
</feature>
<sequence>MDFASDQPPWVFYGIGAIIAIVGIAMFFIDQDPAILFESPVFTLLLILVGAGVGYLGWQNQQADSSTQSPTR</sequence>
<accession>A0A830FMX6</accession>